<feature type="compositionally biased region" description="Basic residues" evidence="5">
    <location>
        <begin position="545"/>
        <end position="555"/>
    </location>
</feature>
<feature type="domain" description="ABC transporter" evidence="6">
    <location>
        <begin position="319"/>
        <end position="539"/>
    </location>
</feature>
<evidence type="ECO:0000256" key="4">
    <source>
        <dbReference type="SAM" id="Coils"/>
    </source>
</evidence>
<dbReference type="GO" id="GO:0003677">
    <property type="term" value="F:DNA binding"/>
    <property type="evidence" value="ECO:0007669"/>
    <property type="project" value="InterPro"/>
</dbReference>
<keyword evidence="8" id="KW-1185">Reference proteome</keyword>
<keyword evidence="4" id="KW-0175">Coiled coil</keyword>
<evidence type="ECO:0000256" key="2">
    <source>
        <dbReference type="ARBA" id="ARBA00022741"/>
    </source>
</evidence>
<dbReference type="InterPro" id="IPR032524">
    <property type="entry name" value="ABC_tran_C"/>
</dbReference>
<reference evidence="7 8" key="1">
    <citation type="submission" date="2016-10" db="EMBL/GenBank/DDBJ databases">
        <authorList>
            <person name="de Groot N.N."/>
        </authorList>
    </citation>
    <scope>NUCLEOTIDE SEQUENCE [LARGE SCALE GENOMIC DNA]</scope>
    <source>
        <strain evidence="7 8">CGMCC 1.10449</strain>
    </source>
</reference>
<dbReference type="PANTHER" id="PTHR42855">
    <property type="entry name" value="ABC TRANSPORTER ATP-BINDING SUBUNIT"/>
    <property type="match status" value="1"/>
</dbReference>
<dbReference type="STRING" id="553311.SAMN05216231_3615"/>
<evidence type="ECO:0000256" key="3">
    <source>
        <dbReference type="ARBA" id="ARBA00022840"/>
    </source>
</evidence>
<dbReference type="PROSITE" id="PS00211">
    <property type="entry name" value="ABC_TRANSPORTER_1"/>
    <property type="match status" value="1"/>
</dbReference>
<dbReference type="GO" id="GO:0005524">
    <property type="term" value="F:ATP binding"/>
    <property type="evidence" value="ECO:0007669"/>
    <property type="project" value="UniProtKB-KW"/>
</dbReference>
<organism evidence="7 8">
    <name type="scientific">Virgibacillus salinus</name>
    <dbReference type="NCBI Taxonomy" id="553311"/>
    <lineage>
        <taxon>Bacteria</taxon>
        <taxon>Bacillati</taxon>
        <taxon>Bacillota</taxon>
        <taxon>Bacilli</taxon>
        <taxon>Bacillales</taxon>
        <taxon>Bacillaceae</taxon>
        <taxon>Virgibacillus</taxon>
    </lineage>
</organism>
<dbReference type="PANTHER" id="PTHR42855:SF1">
    <property type="entry name" value="ABC TRANSPORTER DOMAIN-CONTAINING PROTEIN"/>
    <property type="match status" value="1"/>
</dbReference>
<sequence>MFMLTIENLYKSYGDKLLFQDVTCTITQNDRIGLIGVNGTGKSTFLKVIAGMDKPEKGTIKHAKDYQIEYLAQDPELDPNLTVIEQIYYGESTIMKVMREYETALQALEQDSDSEKAQTHLLNMQQQMDDQEAWEANTSAKTVLTKLGITDFHKNVTELSGGQKKRVAIAKALIQPADLLILDEPTNHLDNETVEWLEKFLVTYKGALLLVTHDRYFLNRVTNHIYELDNGNLYVYEGNYELFLEKKAEREALEASDQLKHQNTLRRELAWLKRGPKARGTKQKARIDRVNDMQEKNFNTSKQNVSFQVGSTRLGKKVIEVQGIEKSYEGKKLIADFDYLIVPGERLGIIGPNGSGKTTLLNIMAERVLPDQGEVEIGETVKIGYYTQGEEELDTNKRVIDFIKEVAQVVHTKGGEEITAEQMLERFLFSRSEQWTYISRLSGGEKRRLYLLKVLMTEPNVLFLDEPTNDLDTQTLGVLEEYLDQFPGVVITVSHDRYFLDRVVDHLLVFKNNESIERYQGNYSEFLEHETEQKESHSSVSVKEKPRRQQNRKKMSYKDQKEWETIEDEITELEAAIEELQEGIDNAGSDLEKVQKFYEQQQEAEDKLQEKMERWEALSVLMEEIKGK</sequence>
<dbReference type="CDD" id="cd03221">
    <property type="entry name" value="ABCF_EF-3"/>
    <property type="match status" value="2"/>
</dbReference>
<dbReference type="EMBL" id="FNKD01000005">
    <property type="protein sequence ID" value="SDR10399.1"/>
    <property type="molecule type" value="Genomic_DNA"/>
</dbReference>
<feature type="region of interest" description="Disordered" evidence="5">
    <location>
        <begin position="531"/>
        <end position="560"/>
    </location>
</feature>
<protein>
    <submittedName>
        <fullName evidence="7">ATP-binding cassette, subfamily F, uup</fullName>
    </submittedName>
</protein>
<evidence type="ECO:0000259" key="6">
    <source>
        <dbReference type="PROSITE" id="PS50893"/>
    </source>
</evidence>
<keyword evidence="1" id="KW-0677">Repeat</keyword>
<keyword evidence="3 7" id="KW-0067">ATP-binding</keyword>
<feature type="domain" description="ABC transporter" evidence="6">
    <location>
        <begin position="4"/>
        <end position="255"/>
    </location>
</feature>
<dbReference type="Gene3D" id="3.40.50.300">
    <property type="entry name" value="P-loop containing nucleotide triphosphate hydrolases"/>
    <property type="match status" value="2"/>
</dbReference>
<keyword evidence="2" id="KW-0547">Nucleotide-binding</keyword>
<dbReference type="InterPro" id="IPR051309">
    <property type="entry name" value="ABCF_ATPase"/>
</dbReference>
<dbReference type="SMART" id="SM00382">
    <property type="entry name" value="AAA"/>
    <property type="match status" value="2"/>
</dbReference>
<dbReference type="PROSITE" id="PS50893">
    <property type="entry name" value="ABC_TRANSPORTER_2"/>
    <property type="match status" value="2"/>
</dbReference>
<feature type="coiled-coil region" evidence="4">
    <location>
        <begin position="563"/>
        <end position="618"/>
    </location>
</feature>
<dbReference type="InterPro" id="IPR032781">
    <property type="entry name" value="ABC_tran_Xtn"/>
</dbReference>
<dbReference type="Proteomes" id="UP000199444">
    <property type="component" value="Unassembled WGS sequence"/>
</dbReference>
<dbReference type="FunFam" id="3.40.50.300:FF:000011">
    <property type="entry name" value="Putative ABC transporter ATP-binding component"/>
    <property type="match status" value="1"/>
</dbReference>
<dbReference type="SUPFAM" id="SSF52540">
    <property type="entry name" value="P-loop containing nucleoside triphosphate hydrolases"/>
    <property type="match status" value="2"/>
</dbReference>
<name>A0A1H1GBC2_9BACI</name>
<evidence type="ECO:0000256" key="1">
    <source>
        <dbReference type="ARBA" id="ARBA00022737"/>
    </source>
</evidence>
<dbReference type="InterPro" id="IPR017871">
    <property type="entry name" value="ABC_transporter-like_CS"/>
</dbReference>
<dbReference type="AlphaFoldDB" id="A0A1H1GBC2"/>
<dbReference type="Pfam" id="PF16326">
    <property type="entry name" value="ABC_tran_CTD"/>
    <property type="match status" value="1"/>
</dbReference>
<dbReference type="GO" id="GO:0016887">
    <property type="term" value="F:ATP hydrolysis activity"/>
    <property type="evidence" value="ECO:0007669"/>
    <property type="project" value="InterPro"/>
</dbReference>
<gene>
    <name evidence="7" type="ORF">SAMN05216231_3615</name>
</gene>
<dbReference type="InterPro" id="IPR003593">
    <property type="entry name" value="AAA+_ATPase"/>
</dbReference>
<dbReference type="FunFam" id="3.40.50.300:FF:000309">
    <property type="entry name" value="ABC transporter ATP-binding protein"/>
    <property type="match status" value="1"/>
</dbReference>
<dbReference type="Pfam" id="PF00005">
    <property type="entry name" value="ABC_tran"/>
    <property type="match status" value="2"/>
</dbReference>
<evidence type="ECO:0000313" key="7">
    <source>
        <dbReference type="EMBL" id="SDR10399.1"/>
    </source>
</evidence>
<evidence type="ECO:0000256" key="5">
    <source>
        <dbReference type="SAM" id="MobiDB-lite"/>
    </source>
</evidence>
<evidence type="ECO:0000313" key="8">
    <source>
        <dbReference type="Proteomes" id="UP000199444"/>
    </source>
</evidence>
<dbReference type="InterPro" id="IPR003439">
    <property type="entry name" value="ABC_transporter-like_ATP-bd"/>
</dbReference>
<dbReference type="InterPro" id="IPR027417">
    <property type="entry name" value="P-loop_NTPase"/>
</dbReference>
<dbReference type="Pfam" id="PF12848">
    <property type="entry name" value="ABC_tran_Xtn"/>
    <property type="match status" value="1"/>
</dbReference>
<proteinExistence type="predicted"/>
<accession>A0A1H1GBC2</accession>